<gene>
    <name evidence="5" type="ORF">NECHADRAFT_78161</name>
</gene>
<dbReference type="InterPro" id="IPR019826">
    <property type="entry name" value="Carboxylesterase_B_AS"/>
</dbReference>
<keyword evidence="6" id="KW-1185">Reference proteome</keyword>
<evidence type="ECO:0000256" key="3">
    <source>
        <dbReference type="RuleBase" id="RU361235"/>
    </source>
</evidence>
<feature type="chain" id="PRO_5005125768" description="Carboxylic ester hydrolase" evidence="3">
    <location>
        <begin position="20"/>
        <end position="562"/>
    </location>
</feature>
<comment type="similarity">
    <text evidence="1 3">Belongs to the type-B carboxylesterase/lipase family.</text>
</comment>
<dbReference type="GeneID" id="9671336"/>
<dbReference type="InterPro" id="IPR002018">
    <property type="entry name" value="CarbesteraseB"/>
</dbReference>
<dbReference type="HOGENOM" id="CLU_006586_10_6_1"/>
<accession>C7YNA5</accession>
<dbReference type="EMBL" id="GG698897">
    <property type="protein sequence ID" value="EEU47091.1"/>
    <property type="molecule type" value="Genomic_DNA"/>
</dbReference>
<dbReference type="EC" id="3.1.1.-" evidence="3"/>
<evidence type="ECO:0000313" key="5">
    <source>
        <dbReference type="EMBL" id="EEU47091.1"/>
    </source>
</evidence>
<dbReference type="PANTHER" id="PTHR43918:SF4">
    <property type="entry name" value="CARBOXYLIC ESTER HYDROLASE"/>
    <property type="match status" value="1"/>
</dbReference>
<organism evidence="5 6">
    <name type="scientific">Fusarium vanettenii (strain ATCC MYA-4622 / CBS 123669 / FGSC 9596 / NRRL 45880 / 77-13-4)</name>
    <name type="common">Fusarium solani subsp. pisi</name>
    <dbReference type="NCBI Taxonomy" id="660122"/>
    <lineage>
        <taxon>Eukaryota</taxon>
        <taxon>Fungi</taxon>
        <taxon>Dikarya</taxon>
        <taxon>Ascomycota</taxon>
        <taxon>Pezizomycotina</taxon>
        <taxon>Sordariomycetes</taxon>
        <taxon>Hypocreomycetidae</taxon>
        <taxon>Hypocreales</taxon>
        <taxon>Nectriaceae</taxon>
        <taxon>Fusarium</taxon>
        <taxon>Fusarium solani species complex</taxon>
        <taxon>Fusarium vanettenii</taxon>
    </lineage>
</organism>
<dbReference type="STRING" id="660122.C7YNA5"/>
<dbReference type="GO" id="GO:0052689">
    <property type="term" value="F:carboxylic ester hydrolase activity"/>
    <property type="evidence" value="ECO:0007669"/>
    <property type="project" value="TreeGrafter"/>
</dbReference>
<dbReference type="ESTHER" id="nech7-c7yna5">
    <property type="family name" value="Fungal_carboxylesterase_lipase"/>
</dbReference>
<feature type="signal peptide" evidence="3">
    <location>
        <begin position="1"/>
        <end position="19"/>
    </location>
</feature>
<evidence type="ECO:0000256" key="1">
    <source>
        <dbReference type="ARBA" id="ARBA00005964"/>
    </source>
</evidence>
<dbReference type="Proteomes" id="UP000005206">
    <property type="component" value="Chromosome 3"/>
</dbReference>
<evidence type="ECO:0000259" key="4">
    <source>
        <dbReference type="Pfam" id="PF00135"/>
    </source>
</evidence>
<evidence type="ECO:0000256" key="2">
    <source>
        <dbReference type="ARBA" id="ARBA00022801"/>
    </source>
</evidence>
<dbReference type="eggNOG" id="KOG1516">
    <property type="taxonomic scope" value="Eukaryota"/>
</dbReference>
<dbReference type="PANTHER" id="PTHR43918">
    <property type="entry name" value="ACETYLCHOLINESTERASE"/>
    <property type="match status" value="1"/>
</dbReference>
<sequence>MRHHALAAVLGAPWPSIVGVTATPTYDAKPPSLQLSNGTLIGSYNPSYHQDFFLGVPYAASPTGDGRLRMSTPPEAWKGTRVADSYGPWCFGNSIGLQGFSQNMTQRMSEDCLQLNLIRPAGTRVTDRLPVLVWVHGGGWQEGSPNDDRYNGSFILKRSKDMGMPIMFVSFNYRLGVFGMMAGSAVRRANVTNLENIGAFGGDPSRVTVMGESAGALSIGYHLLAYDGRDDGLFSVVITQSGGPFSADPVGRNYTEQEADFELVLNITGCADSKIPLDCLRGVPAEVLNEASALLPPYFFVDGQLLPNSSMDSQDRPFVRVPLLTGTTRNEGTSFTQQSLASPINTDQDFQTFMRSVWGGGPIRDELVQEWTHLYQEEVDNSSAGGLGTVKLNPGPRLGALYGKATLWMGDMMFTAGRRFANQAWAERGVPSYSYLFDAVPANVDAKTLGAPHFQEIPCVFGNIHGNGWIKDPFPKEPDRRHRHLKLAEIMSSMWISFAVTHSPNFHQVPECGTAWPIYSKESPVNMVFTADEGCQLQSDMWRTRAIETVSELILNVRSYLG</sequence>
<dbReference type="SUPFAM" id="SSF53474">
    <property type="entry name" value="alpha/beta-Hydrolases"/>
    <property type="match status" value="1"/>
</dbReference>
<dbReference type="RefSeq" id="XP_003052804.1">
    <property type="nucleotide sequence ID" value="XM_003052758.1"/>
</dbReference>
<dbReference type="OMA" id="LHWPLYN"/>
<dbReference type="OrthoDB" id="408631at2759"/>
<name>C7YNA5_FUSV7</name>
<dbReference type="AlphaFoldDB" id="C7YNA5"/>
<dbReference type="InterPro" id="IPR050654">
    <property type="entry name" value="AChE-related_enzymes"/>
</dbReference>
<dbReference type="VEuPathDB" id="FungiDB:NECHADRAFT_78161"/>
<feature type="domain" description="Carboxylesterase type B" evidence="4">
    <location>
        <begin position="30"/>
        <end position="525"/>
    </location>
</feature>
<dbReference type="PROSITE" id="PS00122">
    <property type="entry name" value="CARBOXYLESTERASE_B_1"/>
    <property type="match status" value="1"/>
</dbReference>
<dbReference type="InterPro" id="IPR029058">
    <property type="entry name" value="AB_hydrolase_fold"/>
</dbReference>
<dbReference type="Pfam" id="PF00135">
    <property type="entry name" value="COesterase"/>
    <property type="match status" value="1"/>
</dbReference>
<reference evidence="5 6" key="1">
    <citation type="journal article" date="2009" name="PLoS Genet.">
        <title>The genome of Nectria haematococca: contribution of supernumerary chromosomes to gene expansion.</title>
        <authorList>
            <person name="Coleman J.J."/>
            <person name="Rounsley S.D."/>
            <person name="Rodriguez-Carres M."/>
            <person name="Kuo A."/>
            <person name="Wasmann C.C."/>
            <person name="Grimwood J."/>
            <person name="Schmutz J."/>
            <person name="Taga M."/>
            <person name="White G.J."/>
            <person name="Zhou S."/>
            <person name="Schwartz D.C."/>
            <person name="Freitag M."/>
            <person name="Ma L.J."/>
            <person name="Danchin E.G."/>
            <person name="Henrissat B."/>
            <person name="Coutinho P.M."/>
            <person name="Nelson D.R."/>
            <person name="Straney D."/>
            <person name="Napoli C.A."/>
            <person name="Barker B.M."/>
            <person name="Gribskov M."/>
            <person name="Rep M."/>
            <person name="Kroken S."/>
            <person name="Molnar I."/>
            <person name="Rensing C."/>
            <person name="Kennell J.C."/>
            <person name="Zamora J."/>
            <person name="Farman M.L."/>
            <person name="Selker E.U."/>
            <person name="Salamov A."/>
            <person name="Shapiro H."/>
            <person name="Pangilinan J."/>
            <person name="Lindquist E."/>
            <person name="Lamers C."/>
            <person name="Grigoriev I.V."/>
            <person name="Geiser D.M."/>
            <person name="Covert S.F."/>
            <person name="Temporini E."/>
            <person name="Vanetten H.D."/>
        </authorList>
    </citation>
    <scope>NUCLEOTIDE SEQUENCE [LARGE SCALE GENOMIC DNA]</scope>
    <source>
        <strain evidence="6">ATCC MYA-4622 / CBS 123669 / FGSC 9596 / NRRL 45880 / 77-13-4</strain>
    </source>
</reference>
<evidence type="ECO:0000313" key="6">
    <source>
        <dbReference type="Proteomes" id="UP000005206"/>
    </source>
</evidence>
<dbReference type="InParanoid" id="C7YNA5"/>
<keyword evidence="3" id="KW-0732">Signal</keyword>
<dbReference type="Gene3D" id="3.40.50.1820">
    <property type="entry name" value="alpha/beta hydrolase"/>
    <property type="match status" value="1"/>
</dbReference>
<proteinExistence type="inferred from homology"/>
<protein>
    <recommendedName>
        <fullName evidence="3">Carboxylic ester hydrolase</fullName>
        <ecNumber evidence="3">3.1.1.-</ecNumber>
    </recommendedName>
</protein>
<keyword evidence="2 3" id="KW-0378">Hydrolase</keyword>
<dbReference type="KEGG" id="nhe:NECHADRAFT_78161"/>